<feature type="domain" description="HpcH/HpaI aldolase/citrate lyase" evidence="4">
    <location>
        <begin position="65"/>
        <end position="218"/>
    </location>
</feature>
<evidence type="ECO:0000256" key="1">
    <source>
        <dbReference type="ARBA" id="ARBA00001946"/>
    </source>
</evidence>
<evidence type="ECO:0000256" key="3">
    <source>
        <dbReference type="ARBA" id="ARBA00022842"/>
    </source>
</evidence>
<protein>
    <submittedName>
        <fullName evidence="5">Citrate lyase beta subunit</fullName>
    </submittedName>
</protein>
<dbReference type="SUPFAM" id="SSF51621">
    <property type="entry name" value="Phosphoenolpyruvate/pyruvate domain"/>
    <property type="match status" value="1"/>
</dbReference>
<keyword evidence="3" id="KW-0460">Magnesium</keyword>
<dbReference type="GO" id="GO:0000287">
    <property type="term" value="F:magnesium ion binding"/>
    <property type="evidence" value="ECO:0007669"/>
    <property type="project" value="TreeGrafter"/>
</dbReference>
<accession>D2NQW0</accession>
<dbReference type="KEGG" id="rmu:RMDY18_02040"/>
<dbReference type="AlphaFoldDB" id="D2NQW0"/>
<dbReference type="GO" id="GO:0006107">
    <property type="term" value="P:oxaloacetate metabolic process"/>
    <property type="evidence" value="ECO:0007669"/>
    <property type="project" value="TreeGrafter"/>
</dbReference>
<keyword evidence="5" id="KW-0456">Lyase</keyword>
<dbReference type="STRING" id="680646.RMDY18_02040"/>
<dbReference type="InterPro" id="IPR015813">
    <property type="entry name" value="Pyrv/PenolPyrv_kinase-like_dom"/>
</dbReference>
<dbReference type="PANTHER" id="PTHR32308:SF10">
    <property type="entry name" value="CITRATE LYASE SUBUNIT BETA"/>
    <property type="match status" value="1"/>
</dbReference>
<dbReference type="InterPro" id="IPR005000">
    <property type="entry name" value="Aldolase/citrate-lyase_domain"/>
</dbReference>
<sequence>MEVTTQCDGTRGRTAGFFLPLYGTTQCIYNSRKKSHTMFEFHRNERARQLRPSLSRSWLLVRANSSEEVFEEAFESEADSIIIDLEDGCPAEEKDAAREQVVRMLNSGVVAWVRINAITTEHWWKDVKALKNVKGLRGVMLATAEHATDIDRTAAELPPGTPIIALIESALGVHHSIEIARAIGTFRLAFGAGDYRRDTGSSATPMALAYVRSQLVIASTLGGLPGPIDGPTLGAYGADLSKACGYANDHGMTGKITLDIRQAETINAAFSPSELEIEEAHQMLDVPLDGPRDGSYLPRYLRAKKVKELAKVYGLWGKTDSDFQRASK</sequence>
<dbReference type="Gene3D" id="3.20.20.60">
    <property type="entry name" value="Phosphoenolpyruvate-binding domains"/>
    <property type="match status" value="1"/>
</dbReference>
<dbReference type="eggNOG" id="COG2301">
    <property type="taxonomic scope" value="Bacteria"/>
</dbReference>
<evidence type="ECO:0000313" key="6">
    <source>
        <dbReference type="Proteomes" id="UP000001883"/>
    </source>
</evidence>
<dbReference type="HOGENOM" id="CLU_044864_2_0_11"/>
<reference evidence="5 6" key="3">
    <citation type="journal article" date="2010" name="Sequencing">
        <title>Complete Genome Sequence of Rothia mucilaginosa DY-18: A Clinical Isolate with Dense Meshwork-Like Structures from a Persistent Apical Periodontitis Lesion.</title>
        <authorList>
            <person name="Yamane K."/>
            <person name="Nambu T."/>
            <person name="Yamanaka T."/>
            <person name="Mashimo C."/>
            <person name="Sugimori C."/>
            <person name="Leung K.-P."/>
            <person name="Fukushima H."/>
        </authorList>
    </citation>
    <scope>NUCLEOTIDE SEQUENCE [LARGE SCALE GENOMIC DNA]</scope>
    <source>
        <strain evidence="5 6">DY-18</strain>
    </source>
</reference>
<evidence type="ECO:0000313" key="5">
    <source>
        <dbReference type="EMBL" id="BAI64036.1"/>
    </source>
</evidence>
<evidence type="ECO:0000259" key="4">
    <source>
        <dbReference type="Pfam" id="PF03328"/>
    </source>
</evidence>
<gene>
    <name evidence="5" type="ordered locus">RMDY18_02040</name>
</gene>
<dbReference type="Proteomes" id="UP000001883">
    <property type="component" value="Chromosome"/>
</dbReference>
<reference evidence="5 6" key="2">
    <citation type="journal article" date="2010" name="J Osaka Dent Univ">
        <title>Isolation and identification of Rothia mucilaginosa from persistent apical periodontitis lesions.</title>
        <authorList>
            <person name="Yamane K."/>
            <person name="Yoshida M."/>
            <person name="Fujihira T."/>
            <person name="Baba T."/>
            <person name="Tsuji N."/>
            <person name="Hayashi H."/>
            <person name="Sugimori C."/>
            <person name="Yamanaka T."/>
            <person name="Mashimo C."/>
            <person name="Nambu T."/>
            <person name="Kawai H."/>
            <person name="Fukushima H."/>
        </authorList>
    </citation>
    <scope>NUCLEOTIDE SEQUENCE [LARGE SCALE GENOMIC DNA]</scope>
    <source>
        <strain evidence="5 6">DY-18</strain>
    </source>
</reference>
<reference evidence="6" key="1">
    <citation type="submission" date="2009-07" db="EMBL/GenBank/DDBJ databases">
        <title>Complete genome sequence of Rothia mucilaginosa DJ.</title>
        <authorList>
            <person name="Yamane K."/>
            <person name="Nambu T."/>
            <person name="Mashimo C."/>
            <person name="Sugimori C."/>
            <person name="Yamanaka T."/>
            <person name="Leung K."/>
            <person name="Fukushima H."/>
        </authorList>
    </citation>
    <scope>NUCLEOTIDE SEQUENCE [LARGE SCALE GENOMIC DNA]</scope>
    <source>
        <strain evidence="6">DY-18</strain>
    </source>
</reference>
<organism evidence="5 6">
    <name type="scientific">Rothia mucilaginosa (strain DY-18)</name>
    <name type="common">Stomatococcus mucilaginosus</name>
    <dbReference type="NCBI Taxonomy" id="680646"/>
    <lineage>
        <taxon>Bacteria</taxon>
        <taxon>Bacillati</taxon>
        <taxon>Actinomycetota</taxon>
        <taxon>Actinomycetes</taxon>
        <taxon>Micrococcales</taxon>
        <taxon>Micrococcaceae</taxon>
        <taxon>Rothia</taxon>
    </lineage>
</organism>
<dbReference type="EMBL" id="AP011540">
    <property type="protein sequence ID" value="BAI64036.1"/>
    <property type="molecule type" value="Genomic_DNA"/>
</dbReference>
<proteinExistence type="predicted"/>
<keyword evidence="6" id="KW-1185">Reference proteome</keyword>
<evidence type="ECO:0000256" key="2">
    <source>
        <dbReference type="ARBA" id="ARBA00022723"/>
    </source>
</evidence>
<dbReference type="GO" id="GO:0016829">
    <property type="term" value="F:lyase activity"/>
    <property type="evidence" value="ECO:0007669"/>
    <property type="project" value="UniProtKB-KW"/>
</dbReference>
<name>D2NQW0_ROTMD</name>
<dbReference type="Pfam" id="PF03328">
    <property type="entry name" value="HpcH_HpaI"/>
    <property type="match status" value="1"/>
</dbReference>
<dbReference type="PANTHER" id="PTHR32308">
    <property type="entry name" value="LYASE BETA SUBUNIT, PUTATIVE (AFU_ORTHOLOGUE AFUA_4G13030)-RELATED"/>
    <property type="match status" value="1"/>
</dbReference>
<keyword evidence="2" id="KW-0479">Metal-binding</keyword>
<comment type="cofactor">
    <cofactor evidence="1">
        <name>Mg(2+)</name>
        <dbReference type="ChEBI" id="CHEBI:18420"/>
    </cofactor>
</comment>
<dbReference type="InterPro" id="IPR040442">
    <property type="entry name" value="Pyrv_kinase-like_dom_sf"/>
</dbReference>